<keyword evidence="3" id="KW-0804">Transcription</keyword>
<dbReference type="Proteomes" id="UP000187464">
    <property type="component" value="Chromosome I"/>
</dbReference>
<dbReference type="GO" id="GO:0003700">
    <property type="term" value="F:DNA-binding transcription factor activity"/>
    <property type="evidence" value="ECO:0007669"/>
    <property type="project" value="InterPro"/>
</dbReference>
<keyword evidence="6" id="KW-1185">Reference proteome</keyword>
<dbReference type="Pfam" id="PF12833">
    <property type="entry name" value="HTH_18"/>
    <property type="match status" value="1"/>
</dbReference>
<organism evidence="5 6">
    <name type="scientific">Proteiniphilum saccharofermentans</name>
    <dbReference type="NCBI Taxonomy" id="1642647"/>
    <lineage>
        <taxon>Bacteria</taxon>
        <taxon>Pseudomonadati</taxon>
        <taxon>Bacteroidota</taxon>
        <taxon>Bacteroidia</taxon>
        <taxon>Bacteroidales</taxon>
        <taxon>Dysgonomonadaceae</taxon>
        <taxon>Proteiniphilum</taxon>
    </lineage>
</organism>
<dbReference type="PANTHER" id="PTHR30146:SF24">
    <property type="entry name" value="XYLOSE OPERON REGULATORY PROTEIN"/>
    <property type="match status" value="1"/>
</dbReference>
<dbReference type="InterPro" id="IPR009057">
    <property type="entry name" value="Homeodomain-like_sf"/>
</dbReference>
<dbReference type="Gene3D" id="3.40.50.2300">
    <property type="match status" value="2"/>
</dbReference>
<dbReference type="RefSeq" id="WP_232001543.1">
    <property type="nucleotide sequence ID" value="NZ_LT605205.1"/>
</dbReference>
<sequence length="406" mass="47443">MLNENNDLNLVKEILYRLAMIKILVLIDSATEFSRRFLTGLIRYAHENGPWTFYRLPLYYKVLYGEAGIVERIKDWGIDAIFVQWEYNEIQFLKQLDIPVFLQNYEDNADWFSKISGDYIEVGAMAASFFAKKKFKNFAFYGNKNFLWSKGRAEGYRIEVEKLGGNYYYFESEYLTNSQWSRSHIELDEWLSLLPKPVAVFACDDYFALQVAEMCKINNIDIPNELCLLGVDNDELICNLSYPSISSIVTDDENIGYIAGKKIHALIVNKKNIPFNIVKKPLHIEQRQSTEKYNISNKYITTIIEYIEKNCKTNISIDQLTQVVPLGRRNLEKKFKAIMGSSIYQFILEKKIEHISFELLTTEKSFLDIAIETGFNDIRNAYRIFKKNTGQTPLNFRKKFLKPETQ</sequence>
<dbReference type="SMART" id="SM00342">
    <property type="entry name" value="HTH_ARAC"/>
    <property type="match status" value="1"/>
</dbReference>
<dbReference type="PROSITE" id="PS01124">
    <property type="entry name" value="HTH_ARAC_FAMILY_2"/>
    <property type="match status" value="1"/>
</dbReference>
<feature type="domain" description="HTH araC/xylS-type" evidence="4">
    <location>
        <begin position="301"/>
        <end position="399"/>
    </location>
</feature>
<protein>
    <submittedName>
        <fullName evidence="5">DNA-binding transcriptional regulator</fullName>
    </submittedName>
</protein>
<dbReference type="EMBL" id="LT605205">
    <property type="protein sequence ID" value="SCD20378.1"/>
    <property type="molecule type" value="Genomic_DNA"/>
</dbReference>
<dbReference type="SUPFAM" id="SSF46689">
    <property type="entry name" value="Homeodomain-like"/>
    <property type="match status" value="2"/>
</dbReference>
<proteinExistence type="predicted"/>
<evidence type="ECO:0000313" key="6">
    <source>
        <dbReference type="Proteomes" id="UP000187464"/>
    </source>
</evidence>
<dbReference type="STRING" id="1642647.PSM36_1558"/>
<name>A0A1R3T514_9BACT</name>
<evidence type="ECO:0000256" key="3">
    <source>
        <dbReference type="ARBA" id="ARBA00023163"/>
    </source>
</evidence>
<dbReference type="Gene3D" id="1.10.10.60">
    <property type="entry name" value="Homeodomain-like"/>
    <property type="match status" value="2"/>
</dbReference>
<evidence type="ECO:0000313" key="5">
    <source>
        <dbReference type="EMBL" id="SCD20378.1"/>
    </source>
</evidence>
<reference evidence="5 6" key="1">
    <citation type="submission" date="2016-08" db="EMBL/GenBank/DDBJ databases">
        <authorList>
            <person name="Seilhamer J.J."/>
        </authorList>
    </citation>
    <scope>NUCLEOTIDE SEQUENCE [LARGE SCALE GENOMIC DNA]</scope>
    <source>
        <strain evidence="5">M3/6</strain>
    </source>
</reference>
<dbReference type="GO" id="GO:0000976">
    <property type="term" value="F:transcription cis-regulatory region binding"/>
    <property type="evidence" value="ECO:0007669"/>
    <property type="project" value="TreeGrafter"/>
</dbReference>
<dbReference type="AlphaFoldDB" id="A0A1R3T514"/>
<accession>A0A1R3T514</accession>
<dbReference type="Pfam" id="PF13377">
    <property type="entry name" value="Peripla_BP_3"/>
    <property type="match status" value="1"/>
</dbReference>
<dbReference type="KEGG" id="psac:PSM36_1558"/>
<evidence type="ECO:0000256" key="1">
    <source>
        <dbReference type="ARBA" id="ARBA00023015"/>
    </source>
</evidence>
<gene>
    <name evidence="5" type="ORF">PSM36_1558</name>
</gene>
<dbReference type="InterPro" id="IPR046335">
    <property type="entry name" value="LacI/GalR-like_sensor"/>
</dbReference>
<keyword evidence="2 5" id="KW-0238">DNA-binding</keyword>
<dbReference type="SUPFAM" id="SSF53822">
    <property type="entry name" value="Periplasmic binding protein-like I"/>
    <property type="match status" value="1"/>
</dbReference>
<dbReference type="InterPro" id="IPR018060">
    <property type="entry name" value="HTH_AraC"/>
</dbReference>
<evidence type="ECO:0000259" key="4">
    <source>
        <dbReference type="PROSITE" id="PS01124"/>
    </source>
</evidence>
<evidence type="ECO:0000256" key="2">
    <source>
        <dbReference type="ARBA" id="ARBA00023125"/>
    </source>
</evidence>
<dbReference type="InterPro" id="IPR028082">
    <property type="entry name" value="Peripla_BP_I"/>
</dbReference>
<keyword evidence="1" id="KW-0805">Transcription regulation</keyword>
<dbReference type="PANTHER" id="PTHR30146">
    <property type="entry name" value="LACI-RELATED TRANSCRIPTIONAL REPRESSOR"/>
    <property type="match status" value="1"/>
</dbReference>